<dbReference type="Gene3D" id="3.80.10.10">
    <property type="entry name" value="Ribonuclease Inhibitor"/>
    <property type="match status" value="2"/>
</dbReference>
<comment type="subcellular location">
    <subcellularLocation>
        <location evidence="1">Cytoplasm</location>
        <location evidence="1">Cytoskeleton</location>
        <location evidence="1">Cilium axoneme</location>
    </subcellularLocation>
</comment>
<dbReference type="EMBL" id="BNCO01000021">
    <property type="protein sequence ID" value="GIL55529.1"/>
    <property type="molecule type" value="Genomic_DNA"/>
</dbReference>
<dbReference type="GO" id="GO:0005930">
    <property type="term" value="C:axoneme"/>
    <property type="evidence" value="ECO:0007669"/>
    <property type="project" value="UniProtKB-SubCell"/>
</dbReference>
<gene>
    <name evidence="3" type="ORF">Vafri_11088</name>
</gene>
<organism evidence="3 4">
    <name type="scientific">Volvox africanus</name>
    <dbReference type="NCBI Taxonomy" id="51714"/>
    <lineage>
        <taxon>Eukaryota</taxon>
        <taxon>Viridiplantae</taxon>
        <taxon>Chlorophyta</taxon>
        <taxon>core chlorophytes</taxon>
        <taxon>Chlorophyceae</taxon>
        <taxon>CS clade</taxon>
        <taxon>Chlamydomonadales</taxon>
        <taxon>Volvocaceae</taxon>
        <taxon>Volvox</taxon>
    </lineage>
</organism>
<dbReference type="InterPro" id="IPR032675">
    <property type="entry name" value="LRR_dom_sf"/>
</dbReference>
<name>A0A8J4B7A7_9CHLO</name>
<dbReference type="PANTHER" id="PTHR13318:SF190">
    <property type="entry name" value="PARTNER OF PAIRED, ISOFORM B"/>
    <property type="match status" value="1"/>
</dbReference>
<dbReference type="InterPro" id="IPR036047">
    <property type="entry name" value="F-box-like_dom_sf"/>
</dbReference>
<dbReference type="SUPFAM" id="SSF52047">
    <property type="entry name" value="RNI-like"/>
    <property type="match status" value="1"/>
</dbReference>
<evidence type="ECO:0000259" key="2">
    <source>
        <dbReference type="Pfam" id="PF25372"/>
    </source>
</evidence>
<evidence type="ECO:0000313" key="3">
    <source>
        <dbReference type="EMBL" id="GIL55529.1"/>
    </source>
</evidence>
<comment type="caution">
    <text evidence="3">The sequence shown here is derived from an EMBL/GenBank/DDBJ whole genome shotgun (WGS) entry which is preliminary data.</text>
</comment>
<accession>A0A8J4B7A7</accession>
<dbReference type="InterPro" id="IPR057207">
    <property type="entry name" value="FBXL15_LRR"/>
</dbReference>
<feature type="domain" description="F-box/LRR-repeat protein 15-like leucin rich repeat" evidence="2">
    <location>
        <begin position="173"/>
        <end position="283"/>
    </location>
</feature>
<evidence type="ECO:0000313" key="4">
    <source>
        <dbReference type="Proteomes" id="UP000747399"/>
    </source>
</evidence>
<keyword evidence="4" id="KW-1185">Reference proteome</keyword>
<dbReference type="AlphaFoldDB" id="A0A8J4B7A7"/>
<dbReference type="InterPro" id="IPR006553">
    <property type="entry name" value="Leu-rich_rpt_Cys-con_subtyp"/>
</dbReference>
<reference evidence="3" key="1">
    <citation type="journal article" date="2021" name="Proc. Natl. Acad. Sci. U.S.A.">
        <title>Three genomes in the algal genus Volvox reveal the fate of a haploid sex-determining region after a transition to homothallism.</title>
        <authorList>
            <person name="Yamamoto K."/>
            <person name="Hamaji T."/>
            <person name="Kawai-Toyooka H."/>
            <person name="Matsuzaki R."/>
            <person name="Takahashi F."/>
            <person name="Nishimura Y."/>
            <person name="Kawachi M."/>
            <person name="Noguchi H."/>
            <person name="Minakuchi Y."/>
            <person name="Umen J.G."/>
            <person name="Toyoda A."/>
            <person name="Nozaki H."/>
        </authorList>
    </citation>
    <scope>NUCLEOTIDE SEQUENCE</scope>
    <source>
        <strain evidence="3">NIES-3780</strain>
    </source>
</reference>
<dbReference type="Pfam" id="PF25372">
    <property type="entry name" value="DUF7885"/>
    <property type="match status" value="2"/>
</dbReference>
<dbReference type="SUPFAM" id="SSF81383">
    <property type="entry name" value="F-box domain"/>
    <property type="match status" value="1"/>
</dbReference>
<evidence type="ECO:0000256" key="1">
    <source>
        <dbReference type="ARBA" id="ARBA00004430"/>
    </source>
</evidence>
<feature type="domain" description="F-box/LRR-repeat protein 15-like leucin rich repeat" evidence="2">
    <location>
        <begin position="285"/>
        <end position="418"/>
    </location>
</feature>
<sequence length="454" mass="49468">MSMPDADETAQDRLSALPWPCQTRILRLLPLRTRVLMCLACKYFYQLIQEEALQDVSMLDVNDLYGQQARTCLSWAFRNNLTALRRIAASGHSCLEPLLTACHLPAGQAILSQLTSIHLDSVNQFRDNQLSDLLAACPNLEVLALPRCGKLTDAAAITIGALLPHLREVSCRDWTALTDGGVALLARGCPKLEDITLDGCFRVGSEALAALVRLCPRLRRLSIAKSYGVTDSALEALSEHGVALEELCLRQCPRVAAVQHLARCNRLTTVDLSGCGNVAGPSLLAMLSGCGASLVSLQLNGCVGLNGEEVAAVGRLCPRLRSLNVRGLAVMDEHLLELAAGCTNLQSLCLAWCTKVTEEGLRPLVARNPDLQDLDIEALYLLTDSMLTGLAEYVPRLSRLSMRMCHRFNPEAIVALVEATALRSLLVSGVLDEAHTTDLVKRVRQVRPDCEMKW</sequence>
<proteinExistence type="predicted"/>
<dbReference type="GO" id="GO:0031146">
    <property type="term" value="P:SCF-dependent proteasomal ubiquitin-dependent protein catabolic process"/>
    <property type="evidence" value="ECO:0007669"/>
    <property type="project" value="TreeGrafter"/>
</dbReference>
<dbReference type="SMART" id="SM00367">
    <property type="entry name" value="LRR_CC"/>
    <property type="match status" value="9"/>
</dbReference>
<dbReference type="PANTHER" id="PTHR13318">
    <property type="entry name" value="PARTNER OF PAIRED, ISOFORM B-RELATED"/>
    <property type="match status" value="1"/>
</dbReference>
<dbReference type="Proteomes" id="UP000747399">
    <property type="component" value="Unassembled WGS sequence"/>
</dbReference>
<protein>
    <recommendedName>
        <fullName evidence="2">F-box/LRR-repeat protein 15-like leucin rich repeat domain-containing protein</fullName>
    </recommendedName>
</protein>
<dbReference type="GO" id="GO:0019005">
    <property type="term" value="C:SCF ubiquitin ligase complex"/>
    <property type="evidence" value="ECO:0007669"/>
    <property type="project" value="TreeGrafter"/>
</dbReference>